<proteinExistence type="predicted"/>
<name>A0A645HLL9_9ZZZZ</name>
<comment type="caution">
    <text evidence="1">The sequence shown here is derived from an EMBL/GenBank/DDBJ whole genome shotgun (WGS) entry which is preliminary data.</text>
</comment>
<dbReference type="AlphaFoldDB" id="A0A645HLL9"/>
<reference evidence="1" key="1">
    <citation type="submission" date="2019-08" db="EMBL/GenBank/DDBJ databases">
        <authorList>
            <person name="Kucharzyk K."/>
            <person name="Murdoch R.W."/>
            <person name="Higgins S."/>
            <person name="Loffler F."/>
        </authorList>
    </citation>
    <scope>NUCLEOTIDE SEQUENCE</scope>
</reference>
<evidence type="ECO:0000313" key="1">
    <source>
        <dbReference type="EMBL" id="MPN39139.1"/>
    </source>
</evidence>
<dbReference type="EMBL" id="VSSQ01094772">
    <property type="protein sequence ID" value="MPN39139.1"/>
    <property type="molecule type" value="Genomic_DNA"/>
</dbReference>
<gene>
    <name evidence="1" type="ORF">SDC9_186667</name>
</gene>
<organism evidence="1">
    <name type="scientific">bioreactor metagenome</name>
    <dbReference type="NCBI Taxonomy" id="1076179"/>
    <lineage>
        <taxon>unclassified sequences</taxon>
        <taxon>metagenomes</taxon>
        <taxon>ecological metagenomes</taxon>
    </lineage>
</organism>
<protein>
    <submittedName>
        <fullName evidence="1">Uncharacterized protein</fullName>
    </submittedName>
</protein>
<accession>A0A645HLL9</accession>
<sequence>MGYLPAERLELAPVPATLHIVGKSIFVCFAERAVFPAKRLQTGGNALEDLLGVLMSVGEA</sequence>